<protein>
    <submittedName>
        <fullName evidence="2">NAD(P)-dependent alcohol dehydrogenase</fullName>
    </submittedName>
</protein>
<name>A0A5B9ELU5_9BACT</name>
<dbReference type="EMBL" id="CP042806">
    <property type="protein sequence ID" value="QEE31397.1"/>
    <property type="molecule type" value="Genomic_DNA"/>
</dbReference>
<dbReference type="KEGG" id="talb:FTW19_16615"/>
<feature type="domain" description="Enoyl reductase (ER)" evidence="1">
    <location>
        <begin position="10"/>
        <end position="332"/>
    </location>
</feature>
<dbReference type="Pfam" id="PF08240">
    <property type="entry name" value="ADH_N"/>
    <property type="match status" value="1"/>
</dbReference>
<organism evidence="2 3">
    <name type="scientific">Terriglobus albidus</name>
    <dbReference type="NCBI Taxonomy" id="1592106"/>
    <lineage>
        <taxon>Bacteria</taxon>
        <taxon>Pseudomonadati</taxon>
        <taxon>Acidobacteriota</taxon>
        <taxon>Terriglobia</taxon>
        <taxon>Terriglobales</taxon>
        <taxon>Acidobacteriaceae</taxon>
        <taxon>Terriglobus</taxon>
    </lineage>
</organism>
<dbReference type="Gene3D" id="3.40.50.720">
    <property type="entry name" value="NAD(P)-binding Rossmann-like Domain"/>
    <property type="match status" value="1"/>
</dbReference>
<proteinExistence type="predicted"/>
<gene>
    <name evidence="2" type="ORF">FTW19_16615</name>
</gene>
<dbReference type="InterPro" id="IPR036291">
    <property type="entry name" value="NAD(P)-bd_dom_sf"/>
</dbReference>
<evidence type="ECO:0000259" key="1">
    <source>
        <dbReference type="SMART" id="SM00829"/>
    </source>
</evidence>
<dbReference type="SUPFAM" id="SSF50129">
    <property type="entry name" value="GroES-like"/>
    <property type="match status" value="1"/>
</dbReference>
<accession>A0A5B9ELU5</accession>
<dbReference type="Gene3D" id="3.90.180.10">
    <property type="entry name" value="Medium-chain alcohol dehydrogenases, catalytic domain"/>
    <property type="match status" value="1"/>
</dbReference>
<keyword evidence="3" id="KW-1185">Reference proteome</keyword>
<dbReference type="PANTHER" id="PTHR45033:SF2">
    <property type="entry name" value="ZINC-TYPE ALCOHOL DEHYDROGENASE-LIKE PROTEIN C1773.06C"/>
    <property type="match status" value="1"/>
</dbReference>
<dbReference type="InterPro" id="IPR020843">
    <property type="entry name" value="ER"/>
</dbReference>
<dbReference type="CDD" id="cd08276">
    <property type="entry name" value="MDR7"/>
    <property type="match status" value="1"/>
</dbReference>
<evidence type="ECO:0000313" key="3">
    <source>
        <dbReference type="Proteomes" id="UP000321820"/>
    </source>
</evidence>
<dbReference type="OrthoDB" id="9787435at2"/>
<evidence type="ECO:0000313" key="2">
    <source>
        <dbReference type="EMBL" id="QEE31397.1"/>
    </source>
</evidence>
<dbReference type="InterPro" id="IPR052711">
    <property type="entry name" value="Zinc_ADH-like"/>
</dbReference>
<reference evidence="2 3" key="1">
    <citation type="submission" date="2019-08" db="EMBL/GenBank/DDBJ databases">
        <title>Complete genome sequence of Terriglobus albidus strain ORNL.</title>
        <authorList>
            <person name="Podar M."/>
        </authorList>
    </citation>
    <scope>NUCLEOTIDE SEQUENCE [LARGE SCALE GENOMIC DNA]</scope>
    <source>
        <strain evidence="2 3">ORNL</strain>
    </source>
</reference>
<dbReference type="Proteomes" id="UP000321820">
    <property type="component" value="Chromosome"/>
</dbReference>
<dbReference type="InterPro" id="IPR011032">
    <property type="entry name" value="GroES-like_sf"/>
</dbReference>
<dbReference type="SMART" id="SM00829">
    <property type="entry name" value="PKS_ER"/>
    <property type="match status" value="1"/>
</dbReference>
<dbReference type="SUPFAM" id="SSF51735">
    <property type="entry name" value="NAD(P)-binding Rossmann-fold domains"/>
    <property type="match status" value="1"/>
</dbReference>
<dbReference type="GO" id="GO:0016491">
    <property type="term" value="F:oxidoreductase activity"/>
    <property type="evidence" value="ECO:0007669"/>
    <property type="project" value="InterPro"/>
</dbReference>
<sequence>MKAWRLTGFGLDSLKLQDVPDPSPGEGEVLVQVHAVALNYRDKLLVDGDYNPRLEFPITQGADACGRVVGLGHGTSRFRLGDRVLTHYATHWVDGPAQGKESLYSLGNVYQGALAKYLVLREQALVNAPAHLSDEEAATLPCAGVTAWQALVEKGNLQPNDTVLLQGTGGVSLFGLQIAHAMGATTIVTSSSEIKLQGAQGLGADSTVNYRRTPDWEKEVLALTQKRGVDQILEVVGGENLARSVRALRPEGQISIIGVLEAADARLPLFTTIQKLAVIRGISTGPRVALERFIRHYEDWGLHPVVDAIYEFNDTVAAYRHLEQGPLGKVVIRIA</sequence>
<dbReference type="PANTHER" id="PTHR45033">
    <property type="match status" value="1"/>
</dbReference>
<dbReference type="AlphaFoldDB" id="A0A5B9ELU5"/>
<dbReference type="InterPro" id="IPR013149">
    <property type="entry name" value="ADH-like_C"/>
</dbReference>
<dbReference type="InterPro" id="IPR013154">
    <property type="entry name" value="ADH-like_N"/>
</dbReference>
<dbReference type="Pfam" id="PF00107">
    <property type="entry name" value="ADH_zinc_N"/>
    <property type="match status" value="1"/>
</dbReference>